<sequence>MQHKFQIVFLTLSFLGVYACQTCSSGIGEQTTSPLLESPICDLCKNITKYLNEFAFTENAKKVIKSMIQLICGWIPGESQCEQILTSLYDYLDEQHKKCHPEKLCIYLHICPGAEKCELSETEPIRCDACIGIVEALVKLMEQPYFRKMIVSLMGEMCESVPEQHLKMMCTMFINERLEEWLTKVAQFLVPSALCQVIDLCRMPQKQMLFRKDPTDFCGICIRSVSQLKTFLGNEGAVAAVERAMDQICNLTLVYSSQCLEFTHNLLDGLVMDINTLKETEFCQNIHMCSG</sequence>
<feature type="chain" id="PRO_5035893819" description="Saposin B-type domain-containing protein" evidence="2">
    <location>
        <begin position="20"/>
        <end position="291"/>
    </location>
</feature>
<reference evidence="4 5" key="1">
    <citation type="journal article" date="2018" name="Biotechnol. Adv.">
        <title>Improved genomic resources and new bioinformatic workflow for the carcinogenic parasite Clonorchis sinensis: Biotechnological implications.</title>
        <authorList>
            <person name="Wang D."/>
            <person name="Korhonen P.K."/>
            <person name="Gasser R.B."/>
            <person name="Young N.D."/>
        </authorList>
    </citation>
    <scope>NUCLEOTIDE SEQUENCE [LARGE SCALE GENOMIC DNA]</scope>
    <source>
        <strain evidence="4">Cs-k2</strain>
    </source>
</reference>
<keyword evidence="5" id="KW-1185">Reference proteome</keyword>
<feature type="domain" description="Saposin B-type" evidence="3">
    <location>
        <begin position="214"/>
        <end position="291"/>
    </location>
</feature>
<evidence type="ECO:0000256" key="2">
    <source>
        <dbReference type="SAM" id="SignalP"/>
    </source>
</evidence>
<gene>
    <name evidence="4" type="ORF">CSKR_109562</name>
</gene>
<dbReference type="InterPro" id="IPR051428">
    <property type="entry name" value="Sphingo_Act-Surfact_Prot"/>
</dbReference>
<dbReference type="SMART" id="SM00741">
    <property type="entry name" value="SapB"/>
    <property type="match status" value="3"/>
</dbReference>
<feature type="signal peptide" evidence="2">
    <location>
        <begin position="1"/>
        <end position="19"/>
    </location>
</feature>
<keyword evidence="2" id="KW-0732">Signal</keyword>
<evidence type="ECO:0000313" key="5">
    <source>
        <dbReference type="Proteomes" id="UP000286415"/>
    </source>
</evidence>
<dbReference type="PROSITE" id="PS50015">
    <property type="entry name" value="SAP_B"/>
    <property type="match status" value="3"/>
</dbReference>
<dbReference type="Proteomes" id="UP000286415">
    <property type="component" value="Unassembled WGS sequence"/>
</dbReference>
<name>A0A8T1MK64_CLOSI</name>
<accession>A0A8T1MK64</accession>
<dbReference type="SUPFAM" id="SSF47862">
    <property type="entry name" value="Saposin"/>
    <property type="match status" value="3"/>
</dbReference>
<dbReference type="PROSITE" id="PS51257">
    <property type="entry name" value="PROKAR_LIPOPROTEIN"/>
    <property type="match status" value="1"/>
</dbReference>
<comment type="caution">
    <text evidence="4">The sequence shown here is derived from an EMBL/GenBank/DDBJ whole genome shotgun (WGS) entry which is preliminary data.</text>
</comment>
<feature type="domain" description="Saposin B-type" evidence="3">
    <location>
        <begin position="37"/>
        <end position="115"/>
    </location>
</feature>
<organism evidence="4 5">
    <name type="scientific">Clonorchis sinensis</name>
    <name type="common">Chinese liver fluke</name>
    <dbReference type="NCBI Taxonomy" id="79923"/>
    <lineage>
        <taxon>Eukaryota</taxon>
        <taxon>Metazoa</taxon>
        <taxon>Spiralia</taxon>
        <taxon>Lophotrochozoa</taxon>
        <taxon>Platyhelminthes</taxon>
        <taxon>Trematoda</taxon>
        <taxon>Digenea</taxon>
        <taxon>Opisthorchiida</taxon>
        <taxon>Opisthorchiata</taxon>
        <taxon>Opisthorchiidae</taxon>
        <taxon>Clonorchis</taxon>
    </lineage>
</organism>
<evidence type="ECO:0000313" key="4">
    <source>
        <dbReference type="EMBL" id="KAG5449777.1"/>
    </source>
</evidence>
<dbReference type="InterPro" id="IPR008139">
    <property type="entry name" value="SaposinB_dom"/>
</dbReference>
<keyword evidence="1" id="KW-1015">Disulfide bond</keyword>
<dbReference type="AlphaFoldDB" id="A0A8T1MK64"/>
<proteinExistence type="predicted"/>
<evidence type="ECO:0000256" key="1">
    <source>
        <dbReference type="ARBA" id="ARBA00023157"/>
    </source>
</evidence>
<dbReference type="EMBL" id="NIRI02000042">
    <property type="protein sequence ID" value="KAG5449777.1"/>
    <property type="molecule type" value="Genomic_DNA"/>
</dbReference>
<dbReference type="PANTHER" id="PTHR11480">
    <property type="entry name" value="SAPOSIN-RELATED"/>
    <property type="match status" value="1"/>
</dbReference>
<dbReference type="Gene3D" id="1.10.225.10">
    <property type="entry name" value="Saposin-like"/>
    <property type="match status" value="3"/>
</dbReference>
<dbReference type="InterPro" id="IPR011001">
    <property type="entry name" value="Saposin-like"/>
</dbReference>
<protein>
    <recommendedName>
        <fullName evidence="3">Saposin B-type domain-containing protein</fullName>
    </recommendedName>
</protein>
<feature type="domain" description="Saposin B-type" evidence="3">
    <location>
        <begin position="123"/>
        <end position="205"/>
    </location>
</feature>
<reference evidence="4 5" key="2">
    <citation type="journal article" date="2021" name="Genomics">
        <title>High-quality reference genome for Clonorchis sinensis.</title>
        <authorList>
            <person name="Young N.D."/>
            <person name="Stroehlein A.J."/>
            <person name="Kinkar L."/>
            <person name="Wang T."/>
            <person name="Sohn W.M."/>
            <person name="Chang B.C.H."/>
            <person name="Kaur P."/>
            <person name="Weisz D."/>
            <person name="Dudchenko O."/>
            <person name="Aiden E.L."/>
            <person name="Korhonen P.K."/>
            <person name="Gasser R.B."/>
        </authorList>
    </citation>
    <scope>NUCLEOTIDE SEQUENCE [LARGE SCALE GENOMIC DNA]</scope>
    <source>
        <strain evidence="4">Cs-k2</strain>
    </source>
</reference>
<evidence type="ECO:0000259" key="3">
    <source>
        <dbReference type="PROSITE" id="PS50015"/>
    </source>
</evidence>
<dbReference type="OrthoDB" id="69496at2759"/>